<dbReference type="AlphaFoldDB" id="M0G673"/>
<reference evidence="1 2" key="1">
    <citation type="journal article" date="2014" name="PLoS Genet.">
        <title>Phylogenetically driven sequencing of extremely halophilic archaea reveals strategies for static and dynamic osmo-response.</title>
        <authorList>
            <person name="Becker E.A."/>
            <person name="Seitzer P.M."/>
            <person name="Tritt A."/>
            <person name="Larsen D."/>
            <person name="Krusor M."/>
            <person name="Yao A.I."/>
            <person name="Wu D."/>
            <person name="Madern D."/>
            <person name="Eisen J.A."/>
            <person name="Darling A.E."/>
            <person name="Facciotti M.T."/>
        </authorList>
    </citation>
    <scope>NUCLEOTIDE SEQUENCE [LARGE SCALE GENOMIC DNA]</scope>
    <source>
        <strain evidence="2">DSM 18310 / JCM 13924 / TL6</strain>
    </source>
</reference>
<gene>
    <name evidence="1" type="ORF">C457_13464</name>
</gene>
<sequence>MREFPVVILYQRPPLKDDGDSLRFFVIYFSYSELGLVDDVPQFTMQKGEVSGDLLFNGQWTGQGATYANNINTLKNGYRFGGWHIDLTDASLNDIRFFTDSGNITLEATVLGLP</sequence>
<accession>M0G673</accession>
<name>M0G673_HALPT</name>
<evidence type="ECO:0000313" key="1">
    <source>
        <dbReference type="EMBL" id="ELZ67048.1"/>
    </source>
</evidence>
<dbReference type="RefSeq" id="WP_008095318.1">
    <property type="nucleotide sequence ID" value="NZ_AOLG01000047.1"/>
</dbReference>
<evidence type="ECO:0000313" key="2">
    <source>
        <dbReference type="Proteomes" id="UP000011559"/>
    </source>
</evidence>
<proteinExistence type="predicted"/>
<dbReference type="EMBL" id="AOLG01000047">
    <property type="protein sequence ID" value="ELZ67048.1"/>
    <property type="molecule type" value="Genomic_DNA"/>
</dbReference>
<comment type="caution">
    <text evidence="1">The sequence shown here is derived from an EMBL/GenBank/DDBJ whole genome shotgun (WGS) entry which is preliminary data.</text>
</comment>
<keyword evidence="2" id="KW-1185">Reference proteome</keyword>
<organism evidence="1 2">
    <name type="scientific">Haloferax prahovense (strain DSM 18310 / JCM 13924 / TL6)</name>
    <dbReference type="NCBI Taxonomy" id="1227461"/>
    <lineage>
        <taxon>Archaea</taxon>
        <taxon>Methanobacteriati</taxon>
        <taxon>Methanobacteriota</taxon>
        <taxon>Stenosarchaea group</taxon>
        <taxon>Halobacteria</taxon>
        <taxon>Halobacteriales</taxon>
        <taxon>Haloferacaceae</taxon>
        <taxon>Haloferax</taxon>
    </lineage>
</organism>
<protein>
    <submittedName>
        <fullName evidence="1">Uncharacterized protein</fullName>
    </submittedName>
</protein>
<dbReference type="Proteomes" id="UP000011559">
    <property type="component" value="Unassembled WGS sequence"/>
</dbReference>